<evidence type="ECO:0000256" key="16">
    <source>
        <dbReference type="SAM" id="MobiDB-lite"/>
    </source>
</evidence>
<comment type="caution">
    <text evidence="20">The sequence shown here is derived from an EMBL/GenBank/DDBJ whole genome shotgun (WGS) entry which is preliminary data.</text>
</comment>
<evidence type="ECO:0000256" key="13">
    <source>
        <dbReference type="ARBA" id="ARBA00023136"/>
    </source>
</evidence>
<dbReference type="SUPFAM" id="SSF103515">
    <property type="entry name" value="Autotransporter"/>
    <property type="match status" value="1"/>
</dbReference>
<dbReference type="InterPro" id="IPR006315">
    <property type="entry name" value="OM_autotransptr_brl_dom"/>
</dbReference>
<dbReference type="Pfam" id="PF24078">
    <property type="entry name" value="Beta-sol_PIC_HAP1_IgA0_2nd"/>
    <property type="match status" value="1"/>
</dbReference>
<dbReference type="GO" id="GO:0004252">
    <property type="term" value="F:serine-type endopeptidase activity"/>
    <property type="evidence" value="ECO:0007669"/>
    <property type="project" value="InterPro"/>
</dbReference>
<evidence type="ECO:0000256" key="14">
    <source>
        <dbReference type="ARBA" id="ARBA00023145"/>
    </source>
</evidence>
<keyword evidence="12" id="KW-0720">Serine protease</keyword>
<dbReference type="SUPFAM" id="SSF51126">
    <property type="entry name" value="Pectin lyase-like"/>
    <property type="match status" value="1"/>
</dbReference>
<sequence>MKKTVFRLNFLTACISLGIVSQAWAGHTYFGIDYQYYRDFAENKGKFTVGAQNIKVYNKEGQLVGTSMTKAPMIDFSVVSRNGVAALVGDQYIVSVAHNGGYNDVDFGAEGRNPDQHRFTYQIVKRNNYILDKYDADYHMPRLHKFVTEAEPIGMTTNMDGKVYANRNDYPERVRIGSGHQYWRTDKDEETNVDSSYDISGAYNYLIAGNTHTQSENGNGTVNFSGNVIRPNYYGPLPTGGALGDSGSPMFIYDAKKKQWLINGVLQTGYPFRGKGNGFQLVREEWFYDEVLAVDSPNVFLRYIPSINGHYSLVSNNDGTGKLTLTIPSKDGSEAKSEVETVKLFNPSLKETSKEQSKAAPGYNTYQPRMEHGKNIYFGDRETGTLTIENNINQGAGGLNFEGNFVVKGKQNNITWQGAGVSVGQDATVEWKVKNPEGDRLSKIGVGTLLVNGTGKNLGNISVGNGKVILDQQADETGQKQAFKEVGIVSGRATVQLNSEDQVDPNNIYFGFRGGRLDLNGHSLTFKRIQNTDEGAMIVNHNTTQAANITITENESITAPTNEKNINKLDYSKEIAYNGWFGETDENKHNGRLNLIYQPTAEDRTLLLSGGTNLNGDITQTKGKLFFSGRPTPHAYNHLNRPKDLGRPQGEVVIDDDWINRTFKAENFYIQGGSAVVSRNVSKIEGNWTVSNNANATFGVIPDKENQICTRSDWTGLTICQSVNLTNPSVISSIPKTHINGDISLIDHARLNVNGLVYLNGNVNAYSNSEYHLTDKANQVGNIQLSNLANATVNNATLTGNVNLTDSSRFTLSNQATQIGTISLHQQTQATVDNATLTGNVNLMNTSRFTLSNQATQTGNIKLSDNANATVDNATLMGNVNLKNSAQFSLKNSHFSHQIQGDEGTTVTLENATWTMPRDTTLQNLTLNNSTVTLNSAYSASSNNAPRRRRRSLETETTPISAEYRFNTLTVNGKLRGKGTFQFTSSLFGYESDKLKLSNDAEGTYKLAVHDTGKEPVTLEQLTLIEGLDNQPLSDKLKFTLENKYVDAGALRYELVNKNGEFRLHNPIKEKELRDDLVKAEQTERTLEAKQAELTDKKQKTEAKVRSKRAAFSDTPPDQSQLNALQAELEAINAKQQAAQAVQNQKATALKQKNEQVKTAQEKAQSAKADYQTTPNLQTAEALDKANLALATALVEKETAQIDFVSAKLAQLNLTKQQQEKALAVAEEAKKLADKTLALNTEKQALDAANLSLEVLNEELLKTQAELAQAQANNADLKSKKALLERDKQAQENQKQAAANFRTRAATTEAEKATATENKERAVTQNNESSAALDQANQNVEKQKQAVETLKSSTEMLASDVARTEEEKTQAQTSKSAAETRQATEQTMPVTTKFRKAQEQEEKQRQAQEQATEKERKVQEEAAEKQRKAQEEAAEKERLAQEQAERERQAQEQAERERKVQEEAAEKQRQAQEKAEKERQAQEKEEKERLAQEQAEQERKVQEEAAEKERQAQEKAEKERQAQEKEEKERLAQEQAEQERKIQEQAEKQRKAQEQAEKERQAQEEQAERERQTQEEAAEKQRQAQEQAEKQRKAQEEQAEREHQAQEKAEKERQTQEEAAEKQRKKQEQVERQRKQKDLISRYSNSALSELSATVNSMLSVQDELDRLFVDQAQSAVWTNIAQDKRRYDSDAFRAYQQKTNLRQIGVQKALANGRIGAVFSHSRSDNTFDEQVKNHATLTMMSGFAQYQWGDLQLGVNVGTGISASKMAEEQSRKIHRKAINYGVNASYSFHLGQLGIQPYLGVNRYFIERENYQSEEVKVQTPSLAFNRYNAGVRVDYTFTPTDNISVKPYFFVNYVDVSNANVQTTVNRTVLQQPFGRYWQKEVGLKAEILHFQLSAFISKSQGSQLGKQRNMGVKFGYRW</sequence>
<evidence type="ECO:0000256" key="3">
    <source>
        <dbReference type="ARBA" id="ARBA00004571"/>
    </source>
</evidence>
<dbReference type="RefSeq" id="WP_258172984.1">
    <property type="nucleotide sequence ID" value="NZ_NEBY01000097.1"/>
</dbReference>
<keyword evidence="5" id="KW-1134">Transmembrane beta strand</keyword>
<dbReference type="InterPro" id="IPR004899">
    <property type="entry name" value="Pertactin_central"/>
</dbReference>
<dbReference type="GO" id="GO:0009986">
    <property type="term" value="C:cell surface"/>
    <property type="evidence" value="ECO:0007669"/>
    <property type="project" value="UniProtKB-SubCell"/>
</dbReference>
<evidence type="ECO:0000313" key="20">
    <source>
        <dbReference type="EMBL" id="PRJ64658.1"/>
    </source>
</evidence>
<dbReference type="Pfam" id="PF02395">
    <property type="entry name" value="Peptidase_S6"/>
    <property type="match status" value="1"/>
</dbReference>
<evidence type="ECO:0000256" key="12">
    <source>
        <dbReference type="ARBA" id="ARBA00022825"/>
    </source>
</evidence>
<dbReference type="InterPro" id="IPR005546">
    <property type="entry name" value="Autotransporte_beta"/>
</dbReference>
<evidence type="ECO:0000256" key="1">
    <source>
        <dbReference type="ARBA" id="ARBA00004241"/>
    </source>
</evidence>
<feature type="domain" description="Peptidase S6" evidence="19">
    <location>
        <begin position="26"/>
        <end position="289"/>
    </location>
</feature>
<feature type="domain" description="Autotransporter" evidence="18">
    <location>
        <begin position="1670"/>
        <end position="1923"/>
    </location>
</feature>
<evidence type="ECO:0000256" key="6">
    <source>
        <dbReference type="ARBA" id="ARBA00022525"/>
    </source>
</evidence>
<dbReference type="Gene3D" id="2.40.10.120">
    <property type="match status" value="1"/>
</dbReference>
<keyword evidence="14" id="KW-0865">Zymogen</keyword>
<evidence type="ECO:0000256" key="8">
    <source>
        <dbReference type="ARBA" id="ARBA00022692"/>
    </source>
</evidence>
<comment type="subcellular location">
    <subcellularLocation>
        <location evidence="3">Cell outer membrane</location>
        <topology evidence="3">Multi-pass membrane protein</topology>
    </subcellularLocation>
    <subcellularLocation>
        <location evidence="1">Cell surface</location>
    </subcellularLocation>
    <subcellularLocation>
        <location evidence="2">Periplasm</location>
    </subcellularLocation>
    <subcellularLocation>
        <location evidence="4">Secreted</location>
    </subcellularLocation>
</comment>
<evidence type="ECO:0000256" key="5">
    <source>
        <dbReference type="ARBA" id="ARBA00022452"/>
    </source>
</evidence>
<evidence type="ECO:0000256" key="10">
    <source>
        <dbReference type="ARBA" id="ARBA00022764"/>
    </source>
</evidence>
<feature type="compositionally biased region" description="Low complexity" evidence="16">
    <location>
        <begin position="1291"/>
        <end position="1308"/>
    </location>
</feature>
<dbReference type="EC" id="3.4.21.-" evidence="20"/>
<evidence type="ECO:0000256" key="7">
    <source>
        <dbReference type="ARBA" id="ARBA00022670"/>
    </source>
</evidence>
<proteinExistence type="predicted"/>
<evidence type="ECO:0000256" key="15">
    <source>
        <dbReference type="ARBA" id="ARBA00023237"/>
    </source>
</evidence>
<dbReference type="InterPro" id="IPR033116">
    <property type="entry name" value="TRYPSIN_SER"/>
</dbReference>
<feature type="compositionally biased region" description="Polar residues" evidence="16">
    <location>
        <begin position="1370"/>
        <end position="1390"/>
    </location>
</feature>
<dbReference type="PROSITE" id="PS51691">
    <property type="entry name" value="PEPTIDASE_S6"/>
    <property type="match status" value="1"/>
</dbReference>
<evidence type="ECO:0000259" key="19">
    <source>
        <dbReference type="PROSITE" id="PS51691"/>
    </source>
</evidence>
<dbReference type="InterPro" id="IPR050909">
    <property type="entry name" value="Bact_Autotransporter_VF"/>
</dbReference>
<keyword evidence="10" id="KW-0574">Periplasm</keyword>
<dbReference type="InterPro" id="IPR011050">
    <property type="entry name" value="Pectin_lyase_fold/virulence"/>
</dbReference>
<reference evidence="20 21" key="1">
    <citation type="submission" date="2017-04" db="EMBL/GenBank/DDBJ databases">
        <title>Haemophilus influenzae in COPD genome sequencing project.</title>
        <authorList>
            <person name="Murphy T.F."/>
            <person name="Kong Y."/>
            <person name="Nadendla S."/>
            <person name="Tettelin H."/>
            <person name="Pettigrew M."/>
        </authorList>
    </citation>
    <scope>NUCLEOTIDE SEQUENCE [LARGE SCALE GENOMIC DNA]</scope>
    <source>
        <strain evidence="20 21">56P127H1</strain>
    </source>
</reference>
<feature type="compositionally biased region" description="Basic and acidic residues" evidence="16">
    <location>
        <begin position="1088"/>
        <end position="1105"/>
    </location>
</feature>
<feature type="chain" id="PRO_5015637035" evidence="17">
    <location>
        <begin position="26"/>
        <end position="1923"/>
    </location>
</feature>
<organism evidence="20 21">
    <name type="scientific">Haemophilus influenzae</name>
    <dbReference type="NCBI Taxonomy" id="727"/>
    <lineage>
        <taxon>Bacteria</taxon>
        <taxon>Pseudomonadati</taxon>
        <taxon>Pseudomonadota</taxon>
        <taxon>Gammaproteobacteria</taxon>
        <taxon>Pasteurellales</taxon>
        <taxon>Pasteurellaceae</taxon>
        <taxon>Haemophilus</taxon>
    </lineage>
</organism>
<keyword evidence="13" id="KW-0472">Membrane</keyword>
<dbReference type="PRINTS" id="PR00921">
    <property type="entry name" value="IGASERPTASE"/>
</dbReference>
<dbReference type="InterPro" id="IPR036709">
    <property type="entry name" value="Autotransporte_beta_dom_sf"/>
</dbReference>
<dbReference type="GO" id="GO:0042597">
    <property type="term" value="C:periplasmic space"/>
    <property type="evidence" value="ECO:0007669"/>
    <property type="project" value="UniProtKB-SubCell"/>
</dbReference>
<dbReference type="PANTHER" id="PTHR12338">
    <property type="entry name" value="AUTOTRANSPORTER"/>
    <property type="match status" value="1"/>
</dbReference>
<dbReference type="SMART" id="SM00869">
    <property type="entry name" value="Autotransporter"/>
    <property type="match status" value="1"/>
</dbReference>
<keyword evidence="6" id="KW-0964">Secreted</keyword>
<keyword evidence="9 17" id="KW-0732">Signal</keyword>
<feature type="region of interest" description="Disordered" evidence="16">
    <location>
        <begin position="1088"/>
        <end position="1119"/>
    </location>
</feature>
<dbReference type="EMBL" id="NEBY01000097">
    <property type="protein sequence ID" value="PRJ64658.1"/>
    <property type="molecule type" value="Genomic_DNA"/>
</dbReference>
<feature type="region of interest" description="Disordered" evidence="16">
    <location>
        <begin position="1287"/>
        <end position="1346"/>
    </location>
</feature>
<evidence type="ECO:0000313" key="21">
    <source>
        <dbReference type="Proteomes" id="UP000238532"/>
    </source>
</evidence>
<keyword evidence="7" id="KW-0645">Protease</keyword>
<name>A0A2S9RRW6_HAEIF</name>
<keyword evidence="11 20" id="KW-0378">Hydrolase</keyword>
<dbReference type="PROSITE" id="PS00135">
    <property type="entry name" value="TRYPSIN_SER"/>
    <property type="match status" value="1"/>
</dbReference>
<dbReference type="GO" id="GO:0006508">
    <property type="term" value="P:proteolysis"/>
    <property type="evidence" value="ECO:0007669"/>
    <property type="project" value="UniProtKB-KW"/>
</dbReference>
<dbReference type="CDD" id="cd01343">
    <property type="entry name" value="PL1_Passenger_AT"/>
    <property type="match status" value="1"/>
</dbReference>
<dbReference type="NCBIfam" id="TIGR01414">
    <property type="entry name" value="autotrans_barl"/>
    <property type="match status" value="2"/>
</dbReference>
<evidence type="ECO:0000256" key="4">
    <source>
        <dbReference type="ARBA" id="ARBA00004613"/>
    </source>
</evidence>
<accession>A0A2S9RRW6</accession>
<evidence type="ECO:0000256" key="9">
    <source>
        <dbReference type="ARBA" id="ARBA00022729"/>
    </source>
</evidence>
<keyword evidence="8" id="KW-0812">Transmembrane</keyword>
<feature type="compositionally biased region" description="Basic and acidic residues" evidence="16">
    <location>
        <begin position="1396"/>
        <end position="1638"/>
    </location>
</feature>
<feature type="compositionally biased region" description="Basic and acidic residues" evidence="16">
    <location>
        <begin position="1309"/>
        <end position="1322"/>
    </location>
</feature>
<feature type="region of interest" description="Disordered" evidence="16">
    <location>
        <begin position="1361"/>
        <end position="1638"/>
    </location>
</feature>
<gene>
    <name evidence="20" type="primary">hap</name>
    <name evidence="20" type="ORF">BV102_00085</name>
</gene>
<dbReference type="PROSITE" id="PS51208">
    <property type="entry name" value="AUTOTRANSPORTER"/>
    <property type="match status" value="1"/>
</dbReference>
<evidence type="ECO:0000256" key="2">
    <source>
        <dbReference type="ARBA" id="ARBA00004418"/>
    </source>
</evidence>
<dbReference type="PANTHER" id="PTHR12338:SF10">
    <property type="entry name" value="ADHESION AND PENETRATION PROTEIN AUTOTRANSPORTER"/>
    <property type="match status" value="1"/>
</dbReference>
<dbReference type="InterPro" id="IPR057393">
    <property type="entry name" value="PIC_HAP1_IgA0_b-sol2"/>
</dbReference>
<protein>
    <submittedName>
        <fullName evidence="20">Adhesion and penetration protein autotransporter</fullName>
        <ecNumber evidence="20">3.4.21.-</ecNumber>
    </submittedName>
</protein>
<dbReference type="InterPro" id="IPR000710">
    <property type="entry name" value="Peptidase_S6"/>
</dbReference>
<dbReference type="Gene3D" id="2.160.20.20">
    <property type="match status" value="2"/>
</dbReference>
<dbReference type="Proteomes" id="UP000238532">
    <property type="component" value="Unassembled WGS sequence"/>
</dbReference>
<keyword evidence="15" id="KW-0998">Cell outer membrane</keyword>
<dbReference type="InterPro" id="IPR030396">
    <property type="entry name" value="Peptidase_S6_dom"/>
</dbReference>
<dbReference type="CDD" id="cd06503">
    <property type="entry name" value="ATP-synt_Fo_b"/>
    <property type="match status" value="2"/>
</dbReference>
<evidence type="ECO:0000256" key="17">
    <source>
        <dbReference type="SAM" id="SignalP"/>
    </source>
</evidence>
<feature type="signal peptide" evidence="17">
    <location>
        <begin position="1"/>
        <end position="25"/>
    </location>
</feature>
<dbReference type="Gene3D" id="2.40.128.130">
    <property type="entry name" value="Autotransporter beta-domain"/>
    <property type="match status" value="1"/>
</dbReference>
<dbReference type="InterPro" id="IPR012332">
    <property type="entry name" value="Autotransporter_pectin_lyase_C"/>
</dbReference>
<evidence type="ECO:0000259" key="18">
    <source>
        <dbReference type="PROSITE" id="PS51208"/>
    </source>
</evidence>
<feature type="compositionally biased region" description="Polar residues" evidence="16">
    <location>
        <begin position="1323"/>
        <end position="1340"/>
    </location>
</feature>
<evidence type="ECO:0000256" key="11">
    <source>
        <dbReference type="ARBA" id="ARBA00022801"/>
    </source>
</evidence>
<dbReference type="Pfam" id="PF03212">
    <property type="entry name" value="Pertactin"/>
    <property type="match status" value="1"/>
</dbReference>
<dbReference type="GO" id="GO:0009279">
    <property type="term" value="C:cell outer membrane"/>
    <property type="evidence" value="ECO:0007669"/>
    <property type="project" value="UniProtKB-SubCell"/>
</dbReference>
<dbReference type="GO" id="GO:0005576">
    <property type="term" value="C:extracellular region"/>
    <property type="evidence" value="ECO:0007669"/>
    <property type="project" value="UniProtKB-SubCell"/>
</dbReference>